<evidence type="ECO:0000313" key="1">
    <source>
        <dbReference type="EMBL" id="MDY7256696.1"/>
    </source>
</evidence>
<dbReference type="EMBL" id="JARZAK010000001">
    <property type="protein sequence ID" value="MDY7256696.1"/>
    <property type="molecule type" value="Genomic_DNA"/>
</dbReference>
<dbReference type="Proteomes" id="UP001292913">
    <property type="component" value="Unassembled WGS sequence"/>
</dbReference>
<reference evidence="1 2" key="1">
    <citation type="submission" date="2023-04" db="EMBL/GenBank/DDBJ databases">
        <title>Bacteroides pacosi sp. nov., isolated from the fecal material of an alpaca.</title>
        <authorList>
            <person name="Miller S."/>
            <person name="Hendry M."/>
            <person name="King J."/>
            <person name="Sankaranarayanan K."/>
            <person name="Lawson P.A."/>
        </authorList>
    </citation>
    <scope>NUCLEOTIDE SEQUENCE [LARGE SCALE GENOMIC DNA]</scope>
    <source>
        <strain evidence="1 2">A2-P53</strain>
    </source>
</reference>
<comment type="caution">
    <text evidence="1">The sequence shown here is derived from an EMBL/GenBank/DDBJ whole genome shotgun (WGS) entry which is preliminary data.</text>
</comment>
<protein>
    <submittedName>
        <fullName evidence="1">Uncharacterized protein</fullName>
    </submittedName>
</protein>
<organism evidence="1 2">
    <name type="scientific">Bacteroides vicugnae</name>
    <dbReference type="NCBI Taxonomy" id="3037989"/>
    <lineage>
        <taxon>Bacteria</taxon>
        <taxon>Pseudomonadati</taxon>
        <taxon>Bacteroidota</taxon>
        <taxon>Bacteroidia</taxon>
        <taxon>Bacteroidales</taxon>
        <taxon>Bacteroidaceae</taxon>
        <taxon>Bacteroides</taxon>
    </lineage>
</organism>
<keyword evidence="2" id="KW-1185">Reference proteome</keyword>
<proteinExistence type="predicted"/>
<name>A0ABU5HKH2_9BACE</name>
<gene>
    <name evidence="1" type="ORF">QHG74_03095</name>
</gene>
<accession>A0ABU5HKH2</accession>
<sequence length="83" mass="9360">MCSKVKDFLTDDDFINYVLGVTPQSASQWETYFREHPEEMADAEEAKAVLLAPANVVCDFSIVENNELKDRIISSIKDFSGIL</sequence>
<dbReference type="RefSeq" id="WP_148366726.1">
    <property type="nucleotide sequence ID" value="NZ_JARZAK010000001.1"/>
</dbReference>
<evidence type="ECO:0000313" key="2">
    <source>
        <dbReference type="Proteomes" id="UP001292913"/>
    </source>
</evidence>